<sequence>MFKNRVNAARKLGAASVGVAAVAVTSSAHAAGTVFDTITAGVDFSAVATWVGVIGVAIIGICLGFKAIDLGKRGINKA</sequence>
<dbReference type="RefSeq" id="WP_003264816.1">
    <property type="nucleotide sequence ID" value="NZ_CDMA01000001.1"/>
</dbReference>
<gene>
    <name evidence="3" type="ORF">LBW55_00385</name>
</gene>
<accession>A0A1C0UD35</accession>
<dbReference type="EMBL" id="JAIVEX010000001">
    <property type="protein sequence ID" value="MDB0520072.1"/>
    <property type="molecule type" value="Genomic_DNA"/>
</dbReference>
<keyword evidence="1" id="KW-0472">Membrane</keyword>
<organism evidence="3 4">
    <name type="scientific">Ralstonia solanacearum</name>
    <name type="common">Pseudomonas solanacearum</name>
    <dbReference type="NCBI Taxonomy" id="305"/>
    <lineage>
        <taxon>Bacteria</taxon>
        <taxon>Pseudomonadati</taxon>
        <taxon>Pseudomonadota</taxon>
        <taxon>Betaproteobacteria</taxon>
        <taxon>Burkholderiales</taxon>
        <taxon>Burkholderiaceae</taxon>
        <taxon>Ralstonia</taxon>
        <taxon>Ralstonia solanacearum species complex</taxon>
    </lineage>
</organism>
<evidence type="ECO:0000256" key="1">
    <source>
        <dbReference type="SAM" id="Phobius"/>
    </source>
</evidence>
<evidence type="ECO:0000313" key="4">
    <source>
        <dbReference type="Proteomes" id="UP001143674"/>
    </source>
</evidence>
<evidence type="ECO:0000313" key="3">
    <source>
        <dbReference type="EMBL" id="MDB0520072.1"/>
    </source>
</evidence>
<proteinExistence type="predicted"/>
<evidence type="ECO:0000256" key="2">
    <source>
        <dbReference type="SAM" id="SignalP"/>
    </source>
</evidence>
<dbReference type="AlphaFoldDB" id="A0A1C0UD35"/>
<feature type="signal peptide" evidence="2">
    <location>
        <begin position="1"/>
        <end position="30"/>
    </location>
</feature>
<reference evidence="3" key="1">
    <citation type="submission" date="2021-09" db="EMBL/GenBank/DDBJ databases">
        <title>Genomic analysis of Ralstonia spp.</title>
        <authorList>
            <person name="Aburjaile F."/>
            <person name="Ariute J.C."/>
            <person name="Pais A.K.L."/>
            <person name="Albuquerque G.M.R."/>
            <person name="Silva A.M.F."/>
            <person name="Brenig B."/>
            <person name="Azevedo V."/>
            <person name="Matiuzzi M."/>
            <person name="Ramos R."/>
            <person name="Goes-Neto A."/>
            <person name="Soares S."/>
            <person name="Iseppon A.M.B."/>
            <person name="Souza E."/>
            <person name="Gama M."/>
        </authorList>
    </citation>
    <scope>NUCLEOTIDE SEQUENCE</scope>
    <source>
        <strain evidence="3">B4</strain>
    </source>
</reference>
<keyword evidence="2" id="KW-0732">Signal</keyword>
<comment type="caution">
    <text evidence="3">The sequence shown here is derived from an EMBL/GenBank/DDBJ whole genome shotgun (WGS) entry which is preliminary data.</text>
</comment>
<keyword evidence="1" id="KW-0812">Transmembrane</keyword>
<dbReference type="Proteomes" id="UP001143674">
    <property type="component" value="Unassembled WGS sequence"/>
</dbReference>
<feature type="transmembrane region" description="Helical" evidence="1">
    <location>
        <begin position="46"/>
        <end position="68"/>
    </location>
</feature>
<feature type="chain" id="PRO_5043143760" evidence="2">
    <location>
        <begin position="31"/>
        <end position="78"/>
    </location>
</feature>
<name>A0A1C0UD35_RALSL</name>
<keyword evidence="1" id="KW-1133">Transmembrane helix</keyword>
<protein>
    <submittedName>
        <fullName evidence="3">Uncharacterized protein</fullName>
    </submittedName>
</protein>
<dbReference type="KEGG" id="rsy:RSUY_41320"/>